<dbReference type="OrthoDB" id="9788818at2"/>
<dbReference type="EMBL" id="FOIF01000012">
    <property type="protein sequence ID" value="SES84095.1"/>
    <property type="molecule type" value="Genomic_DNA"/>
</dbReference>
<feature type="active site" description="Pros-phosphohistidine intermediate; for EIIB activity" evidence="8">
    <location>
        <position position="14"/>
    </location>
</feature>
<evidence type="ECO:0000256" key="4">
    <source>
        <dbReference type="ARBA" id="ARBA00022597"/>
    </source>
</evidence>
<feature type="modified residue" description="Phosphohistidine; by EIIA" evidence="9">
    <location>
        <position position="14"/>
    </location>
</feature>
<sequence length="159" mass="17901">MNLKLVRIDDRFIHGQVAVAWTKFLDINQIIVANDEVANDEFQKTLMEMAKPPNVQVDILSISETIEKINADFFKNKNIILLVDSPGDILKMVNGGVDIKKVNIGGMRHKEGRKQITRTVALNNEDKETFKKLANLGIELELRAIPTDSKINFMKLLGG</sequence>
<dbReference type="CDD" id="cd00001">
    <property type="entry name" value="PTS_IIB_man"/>
    <property type="match status" value="1"/>
</dbReference>
<dbReference type="GO" id="GO:0008982">
    <property type="term" value="F:protein-N(PI)-phosphohistidine-sugar phosphotransferase activity"/>
    <property type="evidence" value="ECO:0007669"/>
    <property type="project" value="InterPro"/>
</dbReference>
<feature type="domain" description="PTS EIIB type-4" evidence="10">
    <location>
        <begin position="1"/>
        <end position="159"/>
    </location>
</feature>
<dbReference type="AlphaFoldDB" id="A0A1H9ZQZ1"/>
<evidence type="ECO:0000256" key="6">
    <source>
        <dbReference type="ARBA" id="ARBA00022683"/>
    </source>
</evidence>
<dbReference type="InterPro" id="IPR018455">
    <property type="entry name" value="PTS_IIB_sorbose-sp_subgr"/>
</dbReference>
<dbReference type="NCBIfam" id="TIGR00854">
    <property type="entry name" value="pts-sorbose"/>
    <property type="match status" value="1"/>
</dbReference>
<dbReference type="Proteomes" id="UP000243819">
    <property type="component" value="Unassembled WGS sequence"/>
</dbReference>
<evidence type="ECO:0000256" key="3">
    <source>
        <dbReference type="ARBA" id="ARBA00022490"/>
    </source>
</evidence>
<keyword evidence="2" id="KW-0813">Transport</keyword>
<evidence type="ECO:0000256" key="2">
    <source>
        <dbReference type="ARBA" id="ARBA00022448"/>
    </source>
</evidence>
<evidence type="ECO:0000259" key="10">
    <source>
        <dbReference type="PROSITE" id="PS51101"/>
    </source>
</evidence>
<keyword evidence="12" id="KW-1185">Reference proteome</keyword>
<comment type="subcellular location">
    <subcellularLocation>
        <location evidence="1">Cytoplasm</location>
    </subcellularLocation>
</comment>
<dbReference type="STRING" id="1120990.SAMN03080614_101219"/>
<evidence type="ECO:0000256" key="9">
    <source>
        <dbReference type="PIRSR" id="PIRSR618455-2"/>
    </source>
</evidence>
<dbReference type="GO" id="GO:0016301">
    <property type="term" value="F:kinase activity"/>
    <property type="evidence" value="ECO:0007669"/>
    <property type="project" value="UniProtKB-KW"/>
</dbReference>
<dbReference type="GO" id="GO:0009401">
    <property type="term" value="P:phosphoenolpyruvate-dependent sugar phosphotransferase system"/>
    <property type="evidence" value="ECO:0007669"/>
    <property type="project" value="UniProtKB-KW"/>
</dbReference>
<accession>A0A1H9ZQZ1</accession>
<dbReference type="PROSITE" id="PS51101">
    <property type="entry name" value="PTS_EIIB_TYPE_4"/>
    <property type="match status" value="1"/>
</dbReference>
<organism evidence="11 12">
    <name type="scientific">Anaerobranca gottschalkii DSM 13577</name>
    <dbReference type="NCBI Taxonomy" id="1120990"/>
    <lineage>
        <taxon>Bacteria</taxon>
        <taxon>Bacillati</taxon>
        <taxon>Bacillota</taxon>
        <taxon>Clostridia</taxon>
        <taxon>Eubacteriales</taxon>
        <taxon>Proteinivoracaceae</taxon>
        <taxon>Anaerobranca</taxon>
    </lineage>
</organism>
<evidence type="ECO:0000313" key="12">
    <source>
        <dbReference type="Proteomes" id="UP000243819"/>
    </source>
</evidence>
<keyword evidence="7" id="KW-0418">Kinase</keyword>
<proteinExistence type="predicted"/>
<dbReference type="RefSeq" id="WP_091349767.1">
    <property type="nucleotide sequence ID" value="NZ_FOIF01000012.1"/>
</dbReference>
<keyword evidence="5" id="KW-0808">Transferase</keyword>
<dbReference type="Pfam" id="PF03830">
    <property type="entry name" value="PTSIIB_sorb"/>
    <property type="match status" value="1"/>
</dbReference>
<dbReference type="GO" id="GO:0005737">
    <property type="term" value="C:cytoplasm"/>
    <property type="evidence" value="ECO:0007669"/>
    <property type="project" value="UniProtKB-SubCell"/>
</dbReference>
<reference evidence="12" key="1">
    <citation type="submission" date="2016-10" db="EMBL/GenBank/DDBJ databases">
        <authorList>
            <person name="Varghese N."/>
            <person name="Submissions S."/>
        </authorList>
    </citation>
    <scope>NUCLEOTIDE SEQUENCE [LARGE SCALE GENOMIC DNA]</scope>
    <source>
        <strain evidence="12">DSM 13577</strain>
    </source>
</reference>
<evidence type="ECO:0000256" key="8">
    <source>
        <dbReference type="PIRSR" id="PIRSR618455-1"/>
    </source>
</evidence>
<dbReference type="InterPro" id="IPR004720">
    <property type="entry name" value="PTS_IIB_sorbose-sp"/>
</dbReference>
<keyword evidence="6" id="KW-0598">Phosphotransferase system</keyword>
<dbReference type="InterPro" id="IPR036667">
    <property type="entry name" value="PTS_IIB_sorbose-sp_sf"/>
</dbReference>
<evidence type="ECO:0000256" key="7">
    <source>
        <dbReference type="ARBA" id="ARBA00022777"/>
    </source>
</evidence>
<gene>
    <name evidence="11" type="ORF">SAMN03080614_101219</name>
</gene>
<evidence type="ECO:0000256" key="1">
    <source>
        <dbReference type="ARBA" id="ARBA00004496"/>
    </source>
</evidence>
<evidence type="ECO:0000256" key="5">
    <source>
        <dbReference type="ARBA" id="ARBA00022679"/>
    </source>
</evidence>
<evidence type="ECO:0000313" key="11">
    <source>
        <dbReference type="EMBL" id="SES84095.1"/>
    </source>
</evidence>
<name>A0A1H9ZQZ1_9FIRM</name>
<keyword evidence="3" id="KW-0963">Cytoplasm</keyword>
<keyword evidence="4" id="KW-0762">Sugar transport</keyword>
<dbReference type="Gene3D" id="3.40.35.10">
    <property type="entry name" value="Phosphotransferase system, sorbose subfamily IIB component"/>
    <property type="match status" value="1"/>
</dbReference>
<dbReference type="SUPFAM" id="SSF52728">
    <property type="entry name" value="PTS IIb component"/>
    <property type="match status" value="1"/>
</dbReference>
<protein>
    <submittedName>
        <fullName evidence="11">PTS system, mannose-specific IIB component</fullName>
    </submittedName>
</protein>